<sequence length="206" mass="21865">MGAGGSVPSPSSSPMDIQAVIDFHTLRTYSAHDVAALVARELGIHETTIVENGVDGLLLCELVDGDVPELASTLGVTDLSQLARLFKAFKSTQAAASTVGTEDVPNEQAQSTALVLEHDGSFVTTRCHSTADAFERQPKRTASIPKLALDTMLQRSASMDTLPSSQQERHTNQGMAKDLAPQQPVPSSLPMLKDEPCAGRELVLSV</sequence>
<dbReference type="EMBL" id="VJMH01006817">
    <property type="protein sequence ID" value="KAF0687867.1"/>
    <property type="molecule type" value="Genomic_DNA"/>
</dbReference>
<reference evidence="2" key="2">
    <citation type="submission" date="2019-06" db="EMBL/GenBank/DDBJ databases">
        <title>Genomics analysis of Aphanomyces spp. identifies a new class of oomycete effector associated with host adaptation.</title>
        <authorList>
            <person name="Gaulin E."/>
        </authorList>
    </citation>
    <scope>NUCLEOTIDE SEQUENCE</scope>
    <source>
        <strain evidence="2">CBS 578.67</strain>
    </source>
</reference>
<evidence type="ECO:0000313" key="4">
    <source>
        <dbReference type="Proteomes" id="UP000332933"/>
    </source>
</evidence>
<reference evidence="3 4" key="1">
    <citation type="submission" date="2019-03" db="EMBL/GenBank/DDBJ databases">
        <authorList>
            <person name="Gaulin E."/>
            <person name="Dumas B."/>
        </authorList>
    </citation>
    <scope>NUCLEOTIDE SEQUENCE [LARGE SCALE GENOMIC DNA]</scope>
    <source>
        <strain evidence="3">CBS 568.67</strain>
    </source>
</reference>
<gene>
    <name evidence="3" type="primary">Aste57867_20454</name>
    <name evidence="2" type="ORF">As57867_020388</name>
    <name evidence="3" type="ORF">ASTE57867_20454</name>
</gene>
<evidence type="ECO:0000313" key="3">
    <source>
        <dbReference type="EMBL" id="VFT97140.1"/>
    </source>
</evidence>
<evidence type="ECO:0000313" key="2">
    <source>
        <dbReference type="EMBL" id="KAF0687867.1"/>
    </source>
</evidence>
<protein>
    <submittedName>
        <fullName evidence="3">Aste57867_20454 protein</fullName>
    </submittedName>
</protein>
<evidence type="ECO:0000256" key="1">
    <source>
        <dbReference type="SAM" id="MobiDB-lite"/>
    </source>
</evidence>
<dbReference type="AlphaFoldDB" id="A0A485LJS1"/>
<dbReference type="EMBL" id="CAADRA010006840">
    <property type="protein sequence ID" value="VFT97140.1"/>
    <property type="molecule type" value="Genomic_DNA"/>
</dbReference>
<accession>A0A485LJS1</accession>
<dbReference type="OrthoDB" id="79668at2759"/>
<organism evidence="3 4">
    <name type="scientific">Aphanomyces stellatus</name>
    <dbReference type="NCBI Taxonomy" id="120398"/>
    <lineage>
        <taxon>Eukaryota</taxon>
        <taxon>Sar</taxon>
        <taxon>Stramenopiles</taxon>
        <taxon>Oomycota</taxon>
        <taxon>Saprolegniomycetes</taxon>
        <taxon>Saprolegniales</taxon>
        <taxon>Verrucalvaceae</taxon>
        <taxon>Aphanomyces</taxon>
    </lineage>
</organism>
<feature type="region of interest" description="Disordered" evidence="1">
    <location>
        <begin position="159"/>
        <end position="206"/>
    </location>
</feature>
<keyword evidence="4" id="KW-1185">Reference proteome</keyword>
<name>A0A485LJS1_9STRA</name>
<proteinExistence type="predicted"/>
<dbReference type="Proteomes" id="UP000332933">
    <property type="component" value="Unassembled WGS sequence"/>
</dbReference>